<evidence type="ECO:0000313" key="1">
    <source>
        <dbReference type="EMBL" id="AHH95191.1"/>
    </source>
</evidence>
<dbReference type="Gene3D" id="3.40.50.150">
    <property type="entry name" value="Vaccinia Virus protein VP39"/>
    <property type="match status" value="1"/>
</dbReference>
<dbReference type="Proteomes" id="UP000019225">
    <property type="component" value="Chromosome"/>
</dbReference>
<protein>
    <submittedName>
        <fullName evidence="1">Methyltransferase type 11</fullName>
    </submittedName>
</protein>
<evidence type="ECO:0000313" key="2">
    <source>
        <dbReference type="Proteomes" id="UP000019225"/>
    </source>
</evidence>
<dbReference type="Pfam" id="PF13489">
    <property type="entry name" value="Methyltransf_23"/>
    <property type="match status" value="1"/>
</dbReference>
<dbReference type="AlphaFoldDB" id="W5W418"/>
<dbReference type="RefSeq" id="WP_063750763.1">
    <property type="nucleotide sequence ID" value="NZ_CP007155.1"/>
</dbReference>
<dbReference type="PANTHER" id="PTHR43591:SF110">
    <property type="entry name" value="RHODANESE DOMAIN-CONTAINING PROTEIN"/>
    <property type="match status" value="1"/>
</dbReference>
<dbReference type="STRING" id="1449976.KALB_1820"/>
<dbReference type="CDD" id="cd02440">
    <property type="entry name" value="AdoMet_MTases"/>
    <property type="match status" value="1"/>
</dbReference>
<reference evidence="1 2" key="1">
    <citation type="journal article" date="2014" name="BMC Genomics">
        <title>Complete genome sequence of producer of the glycopeptide antibiotic Aculeximycin Kutzneria albida DSM 43870T, a representative of minor genus of Pseudonocardiaceae.</title>
        <authorList>
            <person name="Rebets Y."/>
            <person name="Tokovenko B."/>
            <person name="Lushchyk I."/>
            <person name="Ruckert C."/>
            <person name="Zaburannyi N."/>
            <person name="Bechthold A."/>
            <person name="Kalinowski J."/>
            <person name="Luzhetskyy A."/>
        </authorList>
    </citation>
    <scope>NUCLEOTIDE SEQUENCE [LARGE SCALE GENOMIC DNA]</scope>
    <source>
        <strain evidence="1">DSM 43870</strain>
    </source>
</reference>
<accession>W5W418</accession>
<dbReference type="PATRIC" id="fig|1449976.3.peg.1818"/>
<dbReference type="SUPFAM" id="SSF53335">
    <property type="entry name" value="S-adenosyl-L-methionine-dependent methyltransferases"/>
    <property type="match status" value="1"/>
</dbReference>
<dbReference type="eggNOG" id="COG2226">
    <property type="taxonomic scope" value="Bacteria"/>
</dbReference>
<dbReference type="GO" id="GO:0008168">
    <property type="term" value="F:methyltransferase activity"/>
    <property type="evidence" value="ECO:0007669"/>
    <property type="project" value="UniProtKB-KW"/>
</dbReference>
<proteinExistence type="predicted"/>
<name>W5W418_9PSEU</name>
<keyword evidence="1" id="KW-0489">Methyltransferase</keyword>
<dbReference type="HOGENOM" id="CLU_062440_2_0_11"/>
<dbReference type="PANTHER" id="PTHR43591">
    <property type="entry name" value="METHYLTRANSFERASE"/>
    <property type="match status" value="1"/>
</dbReference>
<keyword evidence="1" id="KW-0808">Transferase</keyword>
<keyword evidence="2" id="KW-1185">Reference proteome</keyword>
<dbReference type="GO" id="GO:0032259">
    <property type="term" value="P:methylation"/>
    <property type="evidence" value="ECO:0007669"/>
    <property type="project" value="UniProtKB-KW"/>
</dbReference>
<organism evidence="1 2">
    <name type="scientific">Kutzneria albida DSM 43870</name>
    <dbReference type="NCBI Taxonomy" id="1449976"/>
    <lineage>
        <taxon>Bacteria</taxon>
        <taxon>Bacillati</taxon>
        <taxon>Actinomycetota</taxon>
        <taxon>Actinomycetes</taxon>
        <taxon>Pseudonocardiales</taxon>
        <taxon>Pseudonocardiaceae</taxon>
        <taxon>Kutzneria</taxon>
    </lineage>
</organism>
<dbReference type="EMBL" id="CP007155">
    <property type="protein sequence ID" value="AHH95191.1"/>
    <property type="molecule type" value="Genomic_DNA"/>
</dbReference>
<dbReference type="KEGG" id="kal:KALB_1820"/>
<sequence length="258" mass="28522">MTSTRTGYVFDNDYVHAVDQHRYLTECYDALTCSRLAETGVSLGWRCWEIGAGGGSVADWLVRRVGPTGSVLATDIRPIRPYVHTHEVVHDPLPDGEFDLIHARLVLMHLPERDAVLRKLLRALRPGGWLQLDEPDIGYCPVLLSPDRRAAELYEAFQAAKEVLLAEAGADGTWGRKVAGAMAAAGFVAVDPLPVVYPWRAGSPGVRLQINHTHHLRDKLIAAGMTEQDLAEVRALLADERFRASSTVMYSVHGRRPL</sequence>
<dbReference type="InterPro" id="IPR029063">
    <property type="entry name" value="SAM-dependent_MTases_sf"/>
</dbReference>
<gene>
    <name evidence="1" type="ORF">KALB_1820</name>
</gene>